<dbReference type="Gene3D" id="3.40.30.120">
    <property type="match status" value="1"/>
</dbReference>
<evidence type="ECO:0000256" key="1">
    <source>
        <dbReference type="ARBA" id="ARBA00001974"/>
    </source>
</evidence>
<feature type="domain" description="FAD-binding" evidence="4">
    <location>
        <begin position="4"/>
        <end position="335"/>
    </location>
</feature>
<dbReference type="GO" id="GO:0016709">
    <property type="term" value="F:oxidoreductase activity, acting on paired donors, with incorporation or reduction of molecular oxygen, NAD(P)H as one donor, and incorporation of one atom of oxygen"/>
    <property type="evidence" value="ECO:0007669"/>
    <property type="project" value="UniProtKB-ARBA"/>
</dbReference>
<dbReference type="EMBL" id="DQ116941">
    <property type="protein sequence ID" value="AAZ77700.1"/>
    <property type="molecule type" value="Genomic_DNA"/>
</dbReference>
<dbReference type="InterPro" id="IPR050641">
    <property type="entry name" value="RIFMO-like"/>
</dbReference>
<dbReference type="GO" id="GO:0071949">
    <property type="term" value="F:FAD binding"/>
    <property type="evidence" value="ECO:0007669"/>
    <property type="project" value="InterPro"/>
</dbReference>
<name>Q0R4M1_STRAT</name>
<dbReference type="PRINTS" id="PR00420">
    <property type="entry name" value="RNGMNOXGNASE"/>
</dbReference>
<evidence type="ECO:0000256" key="3">
    <source>
        <dbReference type="ARBA" id="ARBA00022827"/>
    </source>
</evidence>
<accession>Q0R4M1</accession>
<dbReference type="PANTHER" id="PTHR43004:SF19">
    <property type="entry name" value="BINDING MONOOXYGENASE, PUTATIVE (JCVI)-RELATED"/>
    <property type="match status" value="1"/>
</dbReference>
<proteinExistence type="predicted"/>
<dbReference type="Pfam" id="PF21274">
    <property type="entry name" value="Rng_hyd_C"/>
    <property type="match status" value="1"/>
</dbReference>
<keyword evidence="2" id="KW-0285">Flavoprotein</keyword>
<comment type="cofactor">
    <cofactor evidence="1">
        <name>FAD</name>
        <dbReference type="ChEBI" id="CHEBI:57692"/>
    </cofactor>
</comment>
<dbReference type="SUPFAM" id="SSF51905">
    <property type="entry name" value="FAD/NAD(P)-binding domain"/>
    <property type="match status" value="1"/>
</dbReference>
<reference evidence="5" key="1">
    <citation type="journal article" date="2006" name="Chem. Biol.">
        <title>Genetic characterization of the chlorothricin gene cluster as a model for spirotetronate antibiotic biosynthesis.</title>
        <authorList>
            <person name="Jia X.Y."/>
            <person name="Tian Z.H."/>
            <person name="Shao L."/>
            <person name="Qu X.D."/>
            <person name="Zhao Q.F."/>
            <person name="Tang J."/>
            <person name="Tang G.L."/>
            <person name="Liu W."/>
        </authorList>
    </citation>
    <scope>NUCLEOTIDE SEQUENCE</scope>
</reference>
<dbReference type="PANTHER" id="PTHR43004">
    <property type="entry name" value="TRK SYSTEM POTASSIUM UPTAKE PROTEIN"/>
    <property type="match status" value="1"/>
</dbReference>
<dbReference type="AlphaFoldDB" id="Q0R4M1"/>
<reference evidence="5" key="2">
    <citation type="submission" date="2006-08" db="EMBL/GenBank/DDBJ databases">
        <authorList>
            <person name="Jia X.-Y."/>
            <person name="Zhao Q.-F."/>
            <person name="Tian Z.-H."/>
            <person name="Tang G.-L."/>
            <person name="Liu W."/>
        </authorList>
    </citation>
    <scope>NUCLEOTIDE SEQUENCE</scope>
</reference>
<evidence type="ECO:0000259" key="4">
    <source>
        <dbReference type="Pfam" id="PF01494"/>
    </source>
</evidence>
<evidence type="ECO:0000313" key="5">
    <source>
        <dbReference type="EMBL" id="AAZ77700.1"/>
    </source>
</evidence>
<dbReference type="Gene3D" id="3.30.70.2450">
    <property type="match status" value="1"/>
</dbReference>
<sequence length="498" mass="52120">MNHSVVVVGAGPVGLMLAAELARAGVPTLVLERRAETGERAPGLAINSAVVELFAQRGIMDSLQGDGMEFPRAHFAHIWLDPAALAGEHPYTFLVPHHRVAQRLEDHATKAGAQVRRGAEVIGLRQDASGAELDVRWDGGTEVIRAAYVVGCDGAGSAVRRLAGIGFPGVDEVFYGLVGDLSVEAGDPLFDRLGVHQHDDGFFTVGPVSQNVLRVTTGEFDAAPGDPDAEVTGEELAAHVRRLTGAELTTRGTPRWLSRWTAATRQAERYREGRVFLAGDAAHVHFPLGGQALSTGIEDAVNLGWKLAASLADLAPAGLLDTYHEERHPVGARACSTTRAQMTLLRPGSGTGPLRELLTELVGLGEVNDHLVSLVGGLDIRYASLAGEGAHTLAGRRLPVTEVATDGGPVSVSEVAHSGRGVLLDLSPGGGLAATVAAAWRERIDMVSGAPVKGLPEGVLLRPDGRVAWAGTAADGTGLTEAAARWFGPGTAGRDRRD</sequence>
<dbReference type="InterPro" id="IPR002938">
    <property type="entry name" value="FAD-bd"/>
</dbReference>
<dbReference type="Pfam" id="PF01494">
    <property type="entry name" value="FAD_binding_3"/>
    <property type="match status" value="1"/>
</dbReference>
<protein>
    <submittedName>
        <fullName evidence="5">ChlE3</fullName>
    </submittedName>
</protein>
<keyword evidence="3" id="KW-0274">FAD</keyword>
<dbReference type="InterPro" id="IPR036188">
    <property type="entry name" value="FAD/NAD-bd_sf"/>
</dbReference>
<dbReference type="Gene3D" id="3.50.50.60">
    <property type="entry name" value="FAD/NAD(P)-binding domain"/>
    <property type="match status" value="1"/>
</dbReference>
<evidence type="ECO:0000256" key="2">
    <source>
        <dbReference type="ARBA" id="ARBA00022630"/>
    </source>
</evidence>
<organism evidence="5">
    <name type="scientific">Streptomyces antibioticus</name>
    <dbReference type="NCBI Taxonomy" id="1890"/>
    <lineage>
        <taxon>Bacteria</taxon>
        <taxon>Bacillati</taxon>
        <taxon>Actinomycetota</taxon>
        <taxon>Actinomycetes</taxon>
        <taxon>Kitasatosporales</taxon>
        <taxon>Streptomycetaceae</taxon>
        <taxon>Streptomyces</taxon>
    </lineage>
</organism>